<dbReference type="EMBL" id="NBNE01013554">
    <property type="protein sequence ID" value="OWY94999.1"/>
    <property type="molecule type" value="Genomic_DNA"/>
</dbReference>
<name>A0A225US33_9STRA</name>
<dbReference type="AlphaFoldDB" id="A0A225US33"/>
<organism evidence="1 2">
    <name type="scientific">Phytophthora megakarya</name>
    <dbReference type="NCBI Taxonomy" id="4795"/>
    <lineage>
        <taxon>Eukaryota</taxon>
        <taxon>Sar</taxon>
        <taxon>Stramenopiles</taxon>
        <taxon>Oomycota</taxon>
        <taxon>Peronosporomycetes</taxon>
        <taxon>Peronosporales</taxon>
        <taxon>Peronosporaceae</taxon>
        <taxon>Phytophthora</taxon>
    </lineage>
</organism>
<accession>A0A225US33</accession>
<proteinExistence type="predicted"/>
<dbReference type="OrthoDB" id="120273at2759"/>
<evidence type="ECO:0000313" key="2">
    <source>
        <dbReference type="Proteomes" id="UP000198211"/>
    </source>
</evidence>
<reference evidence="2" key="1">
    <citation type="submission" date="2017-03" db="EMBL/GenBank/DDBJ databases">
        <title>Phytopthora megakarya and P. palmivora, two closely related causual agents of cacao black pod achieved similar genome size and gene model numbers by different mechanisms.</title>
        <authorList>
            <person name="Ali S."/>
            <person name="Shao J."/>
            <person name="Larry D.J."/>
            <person name="Kronmiller B."/>
            <person name="Shen D."/>
            <person name="Strem M.D."/>
            <person name="Melnick R.L."/>
            <person name="Guiltinan M.J."/>
            <person name="Tyler B.M."/>
            <person name="Meinhardt L.W."/>
            <person name="Bailey B.A."/>
        </authorList>
    </citation>
    <scope>NUCLEOTIDE SEQUENCE [LARGE SCALE GENOMIC DNA]</scope>
    <source>
        <strain evidence="2">zdho120</strain>
    </source>
</reference>
<comment type="caution">
    <text evidence="1">The sequence shown here is derived from an EMBL/GenBank/DDBJ whole genome shotgun (WGS) entry which is preliminary data.</text>
</comment>
<keyword evidence="2" id="KW-1185">Reference proteome</keyword>
<dbReference type="Proteomes" id="UP000198211">
    <property type="component" value="Unassembled WGS sequence"/>
</dbReference>
<gene>
    <name evidence="1" type="ORF">PHMEG_00035120</name>
</gene>
<sequence length="117" mass="13269">MRIWVYSGLYPSADRWSTKFSYTQKCYTFSSCLNANTVGADWEGISNSEAIVFYEKEDCQGTKLISHTIPKGQVMFTFDKGAKSFMVWSDGMYSTRGISHECLERVAINTTNTITTE</sequence>
<evidence type="ECO:0000313" key="1">
    <source>
        <dbReference type="EMBL" id="OWY94999.1"/>
    </source>
</evidence>
<protein>
    <submittedName>
        <fullName evidence="1">Uncharacterized protein</fullName>
    </submittedName>
</protein>